<keyword evidence="2" id="KW-1133">Transmembrane helix</keyword>
<sequence length="176" mass="20476">MINKKSLWFLTLFSLILVLSVYYVTMPTELLLTGSNQYNTDSQEKKKETKKNENEATVSIEESEILTSLRVEADEQMVQEMNELKEILTNSESTTEEKNQAFEKMKNLNVTRGEEETLEKNIKSEFNLEAFVKIDGDQIRVVVVADKLDNKQANNIMRSIQKNYDTKKYISVKYQK</sequence>
<proteinExistence type="predicted"/>
<feature type="region of interest" description="Disordered" evidence="1">
    <location>
        <begin position="39"/>
        <end position="58"/>
    </location>
</feature>
<evidence type="ECO:0000256" key="1">
    <source>
        <dbReference type="SAM" id="MobiDB-lite"/>
    </source>
</evidence>
<organism evidence="3 4">
    <name type="scientific">Candidatus Fimihabitans intestinipullorum</name>
    <dbReference type="NCBI Taxonomy" id="2840820"/>
    <lineage>
        <taxon>Bacteria</taxon>
        <taxon>Bacillati</taxon>
        <taxon>Mycoplasmatota</taxon>
        <taxon>Mycoplasmatota incertae sedis</taxon>
        <taxon>Candidatus Fimihabitans</taxon>
    </lineage>
</organism>
<keyword evidence="2" id="KW-0812">Transmembrane</keyword>
<protein>
    <submittedName>
        <fullName evidence="3">SpoIIIAH-like family protein</fullName>
    </submittedName>
</protein>
<evidence type="ECO:0000256" key="2">
    <source>
        <dbReference type="SAM" id="Phobius"/>
    </source>
</evidence>
<keyword evidence="2" id="KW-0472">Membrane</keyword>
<reference evidence="3" key="1">
    <citation type="submission" date="2020-10" db="EMBL/GenBank/DDBJ databases">
        <authorList>
            <person name="Gilroy R."/>
        </authorList>
    </citation>
    <scope>NUCLEOTIDE SEQUENCE</scope>
    <source>
        <strain evidence="3">CHK197-8231</strain>
    </source>
</reference>
<dbReference type="Proteomes" id="UP000824087">
    <property type="component" value="Unassembled WGS sequence"/>
</dbReference>
<gene>
    <name evidence="3" type="ORF">IAD49_06335</name>
</gene>
<dbReference type="EMBL" id="DVML01000036">
    <property type="protein sequence ID" value="HIU23182.1"/>
    <property type="molecule type" value="Genomic_DNA"/>
</dbReference>
<comment type="caution">
    <text evidence="3">The sequence shown here is derived from an EMBL/GenBank/DDBJ whole genome shotgun (WGS) entry which is preliminary data.</text>
</comment>
<dbReference type="Gene3D" id="1.10.287.4300">
    <property type="entry name" value="Stage III sporulation protein AH-like"/>
    <property type="match status" value="1"/>
</dbReference>
<dbReference type="AlphaFoldDB" id="A0A9D1L4L2"/>
<reference evidence="3" key="2">
    <citation type="journal article" date="2021" name="PeerJ">
        <title>Extensive microbial diversity within the chicken gut microbiome revealed by metagenomics and culture.</title>
        <authorList>
            <person name="Gilroy R."/>
            <person name="Ravi A."/>
            <person name="Getino M."/>
            <person name="Pursley I."/>
            <person name="Horton D.L."/>
            <person name="Alikhan N.F."/>
            <person name="Baker D."/>
            <person name="Gharbi K."/>
            <person name="Hall N."/>
            <person name="Watson M."/>
            <person name="Adriaenssens E.M."/>
            <person name="Foster-Nyarko E."/>
            <person name="Jarju S."/>
            <person name="Secka A."/>
            <person name="Antonio M."/>
            <person name="Oren A."/>
            <person name="Chaudhuri R.R."/>
            <person name="La Ragione R."/>
            <person name="Hildebrand F."/>
            <person name="Pallen M.J."/>
        </authorList>
    </citation>
    <scope>NUCLEOTIDE SEQUENCE</scope>
    <source>
        <strain evidence="3">CHK197-8231</strain>
    </source>
</reference>
<feature type="compositionally biased region" description="Basic and acidic residues" evidence="1">
    <location>
        <begin position="42"/>
        <end position="54"/>
    </location>
</feature>
<feature type="transmembrane region" description="Helical" evidence="2">
    <location>
        <begin position="7"/>
        <end position="25"/>
    </location>
</feature>
<dbReference type="InterPro" id="IPR038503">
    <property type="entry name" value="SpoIIIAH_sf"/>
</dbReference>
<name>A0A9D1L4L2_9BACT</name>
<accession>A0A9D1L4L2</accession>
<evidence type="ECO:0000313" key="4">
    <source>
        <dbReference type="Proteomes" id="UP000824087"/>
    </source>
</evidence>
<evidence type="ECO:0000313" key="3">
    <source>
        <dbReference type="EMBL" id="HIU23182.1"/>
    </source>
</evidence>
<dbReference type="Pfam" id="PF12685">
    <property type="entry name" value="SpoIIIAH"/>
    <property type="match status" value="1"/>
</dbReference>
<dbReference type="InterPro" id="IPR024232">
    <property type="entry name" value="SpoIIIAH"/>
</dbReference>